<gene>
    <name evidence="2" type="ORF">BU14_0023s0024</name>
</gene>
<accession>A0A1X6PK18</accession>
<name>A0A1X6PK18_PORUM</name>
<dbReference type="EMBL" id="KV918764">
    <property type="protein sequence ID" value="OSX81219.1"/>
    <property type="molecule type" value="Genomic_DNA"/>
</dbReference>
<dbReference type="AlphaFoldDB" id="A0A1X6PK18"/>
<feature type="chain" id="PRO_5010870602" evidence="1">
    <location>
        <begin position="39"/>
        <end position="220"/>
    </location>
</feature>
<evidence type="ECO:0000313" key="2">
    <source>
        <dbReference type="EMBL" id="OSX81219.1"/>
    </source>
</evidence>
<evidence type="ECO:0000313" key="3">
    <source>
        <dbReference type="Proteomes" id="UP000218209"/>
    </source>
</evidence>
<proteinExistence type="predicted"/>
<reference evidence="2 3" key="1">
    <citation type="submission" date="2017-03" db="EMBL/GenBank/DDBJ databases">
        <title>WGS assembly of Porphyra umbilicalis.</title>
        <authorList>
            <person name="Brawley S.H."/>
            <person name="Blouin N.A."/>
            <person name="Ficko-Blean E."/>
            <person name="Wheeler G.L."/>
            <person name="Lohr M."/>
            <person name="Goodson H.V."/>
            <person name="Jenkins J.W."/>
            <person name="Blaby-Haas C.E."/>
            <person name="Helliwell K.E."/>
            <person name="Chan C."/>
            <person name="Marriage T."/>
            <person name="Bhattacharya D."/>
            <person name="Klein A.S."/>
            <person name="Badis Y."/>
            <person name="Brodie J."/>
            <person name="Cao Y."/>
            <person name="Collen J."/>
            <person name="Dittami S.M."/>
            <person name="Gachon C.M."/>
            <person name="Green B.R."/>
            <person name="Karpowicz S."/>
            <person name="Kim J.W."/>
            <person name="Kudahl U."/>
            <person name="Lin S."/>
            <person name="Michel G."/>
            <person name="Mittag M."/>
            <person name="Olson B.J."/>
            <person name="Pangilinan J."/>
            <person name="Peng Y."/>
            <person name="Qiu H."/>
            <person name="Shu S."/>
            <person name="Singer J.T."/>
            <person name="Smith A.G."/>
            <person name="Sprecher B.N."/>
            <person name="Wagner V."/>
            <person name="Wang W."/>
            <person name="Wang Z.-Y."/>
            <person name="Yan J."/>
            <person name="Yarish C."/>
            <person name="Zoeuner-Riek S."/>
            <person name="Zhuang Y."/>
            <person name="Zou Y."/>
            <person name="Lindquist E.A."/>
            <person name="Grimwood J."/>
            <person name="Barry K."/>
            <person name="Rokhsar D.S."/>
            <person name="Schmutz J."/>
            <person name="Stiller J.W."/>
            <person name="Grossman A.R."/>
            <person name="Prochnik S.E."/>
        </authorList>
    </citation>
    <scope>NUCLEOTIDE SEQUENCE [LARGE SCALE GENOMIC DNA]</scope>
    <source>
        <strain evidence="2">4086291</strain>
    </source>
</reference>
<protein>
    <submittedName>
        <fullName evidence="2">Uncharacterized protein</fullName>
    </submittedName>
</protein>
<keyword evidence="1" id="KW-0732">Signal</keyword>
<feature type="signal peptide" evidence="1">
    <location>
        <begin position="1"/>
        <end position="38"/>
    </location>
</feature>
<organism evidence="2 3">
    <name type="scientific">Porphyra umbilicalis</name>
    <name type="common">Purple laver</name>
    <name type="synonym">Red alga</name>
    <dbReference type="NCBI Taxonomy" id="2786"/>
    <lineage>
        <taxon>Eukaryota</taxon>
        <taxon>Rhodophyta</taxon>
        <taxon>Bangiophyceae</taxon>
        <taxon>Bangiales</taxon>
        <taxon>Bangiaceae</taxon>
        <taxon>Porphyra</taxon>
    </lineage>
</organism>
<keyword evidence="3" id="KW-1185">Reference proteome</keyword>
<evidence type="ECO:0000256" key="1">
    <source>
        <dbReference type="SAM" id="SignalP"/>
    </source>
</evidence>
<sequence length="220" mass="23578">MQAMAPRTSSGGRLLAAVAAAAAVAAIAAALTATPATAATCAATPPPTPFDAALVGQTYDLAFGPDDCYRPRGNLRMIVRAAALVVTAEDGGRLSPPCSQDVTALRFFRAWAQPYINVKPGINLDGKYDLLDRFDQSCDRIRAHLGVKERRYDVWGGARAAFIREFCRIRSLATQLRDKRCVDRGDGGNLIPVFTPRLGTPLGTLVAFLDMLAYSYNISA</sequence>
<dbReference type="Proteomes" id="UP000218209">
    <property type="component" value="Unassembled WGS sequence"/>
</dbReference>